<gene>
    <name evidence="2" type="ORF">RFULGI_LOCUS16323</name>
</gene>
<name>A0A9N9P4D8_9GLOM</name>
<organism evidence="2 3">
    <name type="scientific">Racocetra fulgida</name>
    <dbReference type="NCBI Taxonomy" id="60492"/>
    <lineage>
        <taxon>Eukaryota</taxon>
        <taxon>Fungi</taxon>
        <taxon>Fungi incertae sedis</taxon>
        <taxon>Mucoromycota</taxon>
        <taxon>Glomeromycotina</taxon>
        <taxon>Glomeromycetes</taxon>
        <taxon>Diversisporales</taxon>
        <taxon>Gigasporaceae</taxon>
        <taxon>Racocetra</taxon>
    </lineage>
</organism>
<evidence type="ECO:0000256" key="1">
    <source>
        <dbReference type="SAM" id="Phobius"/>
    </source>
</evidence>
<evidence type="ECO:0000313" key="3">
    <source>
        <dbReference type="Proteomes" id="UP000789396"/>
    </source>
</evidence>
<dbReference type="AlphaFoldDB" id="A0A9N9P4D8"/>
<feature type="non-terminal residue" evidence="2">
    <location>
        <position position="48"/>
    </location>
</feature>
<protein>
    <submittedName>
        <fullName evidence="2">2544_t:CDS:1</fullName>
    </submittedName>
</protein>
<keyword evidence="1" id="KW-0812">Transmembrane</keyword>
<keyword evidence="1" id="KW-1133">Transmembrane helix</keyword>
<reference evidence="2" key="1">
    <citation type="submission" date="2021-06" db="EMBL/GenBank/DDBJ databases">
        <authorList>
            <person name="Kallberg Y."/>
            <person name="Tangrot J."/>
            <person name="Rosling A."/>
        </authorList>
    </citation>
    <scope>NUCLEOTIDE SEQUENCE</scope>
    <source>
        <strain evidence="2">IN212</strain>
    </source>
</reference>
<keyword evidence="1" id="KW-0472">Membrane</keyword>
<evidence type="ECO:0000313" key="2">
    <source>
        <dbReference type="EMBL" id="CAG8786719.1"/>
    </source>
</evidence>
<proteinExistence type="predicted"/>
<dbReference type="Proteomes" id="UP000789396">
    <property type="component" value="Unassembled WGS sequence"/>
</dbReference>
<feature type="transmembrane region" description="Helical" evidence="1">
    <location>
        <begin position="12"/>
        <end position="38"/>
    </location>
</feature>
<comment type="caution">
    <text evidence="2">The sequence shown here is derived from an EMBL/GenBank/DDBJ whole genome shotgun (WGS) entry which is preliminary data.</text>
</comment>
<accession>A0A9N9P4D8</accession>
<keyword evidence="3" id="KW-1185">Reference proteome</keyword>
<dbReference type="EMBL" id="CAJVPZ010057308">
    <property type="protein sequence ID" value="CAG8786719.1"/>
    <property type="molecule type" value="Genomic_DNA"/>
</dbReference>
<dbReference type="OrthoDB" id="5086884at2759"/>
<feature type="non-terminal residue" evidence="2">
    <location>
        <position position="1"/>
    </location>
</feature>
<sequence>RFGTDPKPEITMVTVILANNLGFIAGPMICNILINMGYTSPFFLPLVM</sequence>